<evidence type="ECO:0000256" key="1">
    <source>
        <dbReference type="SAM" id="MobiDB-lite"/>
    </source>
</evidence>
<reference evidence="2" key="3">
    <citation type="submission" date="2025-09" db="UniProtKB">
        <authorList>
            <consortium name="Ensembl"/>
        </authorList>
    </citation>
    <scope>IDENTIFICATION</scope>
</reference>
<dbReference type="AlphaFoldDB" id="A0A674GHB8"/>
<evidence type="ECO:0000313" key="3">
    <source>
        <dbReference type="Proteomes" id="UP000007754"/>
    </source>
</evidence>
<organism evidence="2 3">
    <name type="scientific">Taeniopygia guttata</name>
    <name type="common">Zebra finch</name>
    <name type="synonym">Poephila guttata</name>
    <dbReference type="NCBI Taxonomy" id="59729"/>
    <lineage>
        <taxon>Eukaryota</taxon>
        <taxon>Metazoa</taxon>
        <taxon>Chordata</taxon>
        <taxon>Craniata</taxon>
        <taxon>Vertebrata</taxon>
        <taxon>Euteleostomi</taxon>
        <taxon>Archelosauria</taxon>
        <taxon>Archosauria</taxon>
        <taxon>Dinosauria</taxon>
        <taxon>Saurischia</taxon>
        <taxon>Theropoda</taxon>
        <taxon>Coelurosauria</taxon>
        <taxon>Aves</taxon>
        <taxon>Neognathae</taxon>
        <taxon>Neoaves</taxon>
        <taxon>Telluraves</taxon>
        <taxon>Australaves</taxon>
        <taxon>Passeriformes</taxon>
        <taxon>Passeroidea</taxon>
        <taxon>Estrildidae</taxon>
        <taxon>Estrildinae</taxon>
        <taxon>Taeniopygia</taxon>
    </lineage>
</organism>
<sequence>MDDRSKTIANHAPTASKKPGQPGNPFFFPSTLQRIRKVSFFKTKAFNLWKMPLQQRWISLSLSAINLSKQ</sequence>
<dbReference type="Ensembl" id="ENSTGUT00000031725.1">
    <property type="protein sequence ID" value="ENSTGUP00000022219.1"/>
    <property type="gene ID" value="ENSTGUG00000018791.1"/>
</dbReference>
<dbReference type="Proteomes" id="UP000007754">
    <property type="component" value="Chromosome 1A"/>
</dbReference>
<reference evidence="2" key="2">
    <citation type="submission" date="2025-08" db="UniProtKB">
        <authorList>
            <consortium name="Ensembl"/>
        </authorList>
    </citation>
    <scope>IDENTIFICATION</scope>
</reference>
<accession>A0A674GHB8</accession>
<evidence type="ECO:0000313" key="2">
    <source>
        <dbReference type="Ensembl" id="ENSTGUP00000022219.1"/>
    </source>
</evidence>
<reference evidence="2 3" key="1">
    <citation type="journal article" date="2010" name="Nature">
        <title>The genome of a songbird.</title>
        <authorList>
            <person name="Warren W.C."/>
            <person name="Clayton D.F."/>
            <person name="Ellegren H."/>
            <person name="Arnold A.P."/>
            <person name="Hillier L.W."/>
            <person name="Kunstner A."/>
            <person name="Searle S."/>
            <person name="White S."/>
            <person name="Vilella A.J."/>
            <person name="Fairley S."/>
            <person name="Heger A."/>
            <person name="Kong L."/>
            <person name="Ponting C.P."/>
            <person name="Jarvis E.D."/>
            <person name="Mello C.V."/>
            <person name="Minx P."/>
            <person name="Lovell P."/>
            <person name="Velho T.A."/>
            <person name="Ferris M."/>
            <person name="Balakrishnan C.N."/>
            <person name="Sinha S."/>
            <person name="Blatti C."/>
            <person name="London S.E."/>
            <person name="Li Y."/>
            <person name="Lin Y.C."/>
            <person name="George J."/>
            <person name="Sweedler J."/>
            <person name="Southey B."/>
            <person name="Gunaratne P."/>
            <person name="Watson M."/>
            <person name="Nam K."/>
            <person name="Backstrom N."/>
            <person name="Smeds L."/>
            <person name="Nabholz B."/>
            <person name="Itoh Y."/>
            <person name="Whitney O."/>
            <person name="Pfenning A.R."/>
            <person name="Howard J."/>
            <person name="Volker M."/>
            <person name="Skinner B.M."/>
            <person name="Griffin D.K."/>
            <person name="Ye L."/>
            <person name="McLaren W.M."/>
            <person name="Flicek P."/>
            <person name="Quesada V."/>
            <person name="Velasco G."/>
            <person name="Lopez-Otin C."/>
            <person name="Puente X.S."/>
            <person name="Olender T."/>
            <person name="Lancet D."/>
            <person name="Smit A.F."/>
            <person name="Hubley R."/>
            <person name="Konkel M.K."/>
            <person name="Walker J.A."/>
            <person name="Batzer M.A."/>
            <person name="Gu W."/>
            <person name="Pollock D.D."/>
            <person name="Chen L."/>
            <person name="Cheng Z."/>
            <person name="Eichler E.E."/>
            <person name="Stapley J."/>
            <person name="Slate J."/>
            <person name="Ekblom R."/>
            <person name="Birkhead T."/>
            <person name="Burke T."/>
            <person name="Burt D."/>
            <person name="Scharff C."/>
            <person name="Adam I."/>
            <person name="Richard H."/>
            <person name="Sultan M."/>
            <person name="Soldatov A."/>
            <person name="Lehrach H."/>
            <person name="Edwards S.V."/>
            <person name="Yang S.P."/>
            <person name="Li X."/>
            <person name="Graves T."/>
            <person name="Fulton L."/>
            <person name="Nelson J."/>
            <person name="Chinwalla A."/>
            <person name="Hou S."/>
            <person name="Mardis E.R."/>
            <person name="Wilson R.K."/>
        </authorList>
    </citation>
    <scope>NUCLEOTIDE SEQUENCE [LARGE SCALE GENOMIC DNA]</scope>
</reference>
<name>A0A674GHB8_TAEGU</name>
<dbReference type="InParanoid" id="A0A674GHB8"/>
<proteinExistence type="predicted"/>
<feature type="region of interest" description="Disordered" evidence="1">
    <location>
        <begin position="1"/>
        <end position="24"/>
    </location>
</feature>
<keyword evidence="3" id="KW-1185">Reference proteome</keyword>
<protein>
    <submittedName>
        <fullName evidence="2">Uncharacterized protein</fullName>
    </submittedName>
</protein>